<reference evidence="1 2" key="1">
    <citation type="submission" date="2021-03" db="EMBL/GenBank/DDBJ databases">
        <title>Whole genome sequence of Metabacillus bambusae BG109.</title>
        <authorList>
            <person name="Jeong J.W."/>
        </authorList>
    </citation>
    <scope>NUCLEOTIDE SEQUENCE [LARGE SCALE GENOMIC DNA]</scope>
    <source>
        <strain evidence="1 2">BG109</strain>
    </source>
</reference>
<dbReference type="InterPro" id="IPR009319">
    <property type="entry name" value="Phage_A118_VSP1"/>
</dbReference>
<protein>
    <submittedName>
        <fullName evidence="1">Phage minor capsid protein</fullName>
    </submittedName>
</protein>
<organism evidence="1 2">
    <name type="scientific">Metabacillus bambusae</name>
    <dbReference type="NCBI Taxonomy" id="2795218"/>
    <lineage>
        <taxon>Bacteria</taxon>
        <taxon>Bacillati</taxon>
        <taxon>Bacillota</taxon>
        <taxon>Bacilli</taxon>
        <taxon>Bacillales</taxon>
        <taxon>Bacillaceae</taxon>
        <taxon>Metabacillus</taxon>
    </lineage>
</organism>
<name>A0ABS3NBE0_9BACI</name>
<dbReference type="EMBL" id="JAGDEL010000043">
    <property type="protein sequence ID" value="MBO1515596.1"/>
    <property type="molecule type" value="Genomic_DNA"/>
</dbReference>
<proteinExistence type="predicted"/>
<gene>
    <name evidence="1" type="ORF">I7822_28705</name>
</gene>
<evidence type="ECO:0000313" key="1">
    <source>
        <dbReference type="EMBL" id="MBO1515596.1"/>
    </source>
</evidence>
<sequence>MRLDPLKQQQLAMPTVEVFLAIEEQMLINIAKQLRKHRSLMTEDDIVSWQTEQLAMMGQLTQQNIIAIAKHSGMAVNEVAKALEQAGYSAVEEDEEDLQAAFAMGLLFAPPSIEASQALQDVLAIYREQALEKFNLINTTMLQQSQQVYLDIVNQTVGKVLAGTQTPQEALRETSMKWANKGIPALIKSNGDRMSTEAYLNTVMRSTVNNVANEMQEARMDDFGVDLVEVSSHLGARPRCALFQGRIFSRSGKHPKYPALSTTSYGEAAGLKGVNCRHIFYPFIEGVSRKTYKPYDEEKNRKEYEESQQQRLFERRIREAKRELHMMQAMGDDLGLKMAKQKVRDRQAEMREFIEATGRTRNRPREQVY</sequence>
<dbReference type="Proteomes" id="UP000663981">
    <property type="component" value="Unassembled WGS sequence"/>
</dbReference>
<comment type="caution">
    <text evidence="1">The sequence shown here is derived from an EMBL/GenBank/DDBJ whole genome shotgun (WGS) entry which is preliminary data.</text>
</comment>
<dbReference type="Pfam" id="PF06152">
    <property type="entry name" value="Phage_min_cap2"/>
    <property type="match status" value="1"/>
</dbReference>
<accession>A0ABS3NBE0</accession>
<evidence type="ECO:0000313" key="2">
    <source>
        <dbReference type="Proteomes" id="UP000663981"/>
    </source>
</evidence>
<keyword evidence="2" id="KW-1185">Reference proteome</keyword>